<keyword evidence="9" id="KW-0862">Zinc</keyword>
<evidence type="ECO:0000313" key="16">
    <source>
        <dbReference type="Proteomes" id="UP000824225"/>
    </source>
</evidence>
<organism evidence="15 16">
    <name type="scientific">Candidatus Mailhella merdigallinarum</name>
    <dbReference type="NCBI Taxonomy" id="2838658"/>
    <lineage>
        <taxon>Bacteria</taxon>
        <taxon>Pseudomonadati</taxon>
        <taxon>Thermodesulfobacteriota</taxon>
        <taxon>Desulfovibrionia</taxon>
        <taxon>Desulfovibrionales</taxon>
        <taxon>Desulfovibrionaceae</taxon>
        <taxon>Mailhella</taxon>
    </lineage>
</organism>
<dbReference type="GO" id="GO:0046872">
    <property type="term" value="F:metal ion binding"/>
    <property type="evidence" value="ECO:0007669"/>
    <property type="project" value="UniProtKB-KW"/>
</dbReference>
<keyword evidence="10 13" id="KW-1133">Transmembrane helix</keyword>
<comment type="subcellular location">
    <subcellularLocation>
        <location evidence="2">Cell membrane</location>
        <topology evidence="2">Multi-pass membrane protein</topology>
    </subcellularLocation>
</comment>
<feature type="transmembrane region" description="Helical" evidence="13">
    <location>
        <begin position="99"/>
        <end position="122"/>
    </location>
</feature>
<reference evidence="15" key="2">
    <citation type="submission" date="2021-04" db="EMBL/GenBank/DDBJ databases">
        <authorList>
            <person name="Gilroy R."/>
        </authorList>
    </citation>
    <scope>NUCLEOTIDE SEQUENCE</scope>
    <source>
        <strain evidence="15">CHK186-16707</strain>
    </source>
</reference>
<sequence>MFTSNFSAGLAELATAFVPVLLGIVLHEVAHGWVASLRGDQTARMLGRLTLNPVPHIDPMGLVMFAVTALFTPIVFGWAKPVPVNERNMHNPRRDMMLVSVAGPLTNMLLAVLFAVGLGLVVKFAPADATLSGGLWAFLFRMFRVGIIANFGLAWINLLPIPPLDGSHIVEGLLPPRLGWSYSRLGRYGFLLLLVLLMTGVVGAVLLPLIQISVNVALTLVQWLLSL</sequence>
<keyword evidence="11" id="KW-0482">Metalloprotease</keyword>
<dbReference type="PANTHER" id="PTHR35864">
    <property type="entry name" value="ZINC METALLOPROTEASE MJ0611-RELATED"/>
    <property type="match status" value="1"/>
</dbReference>
<evidence type="ECO:0000256" key="11">
    <source>
        <dbReference type="ARBA" id="ARBA00023049"/>
    </source>
</evidence>
<keyword evidence="6 13" id="KW-0812">Transmembrane</keyword>
<dbReference type="GO" id="GO:0005886">
    <property type="term" value="C:plasma membrane"/>
    <property type="evidence" value="ECO:0007669"/>
    <property type="project" value="UniProtKB-SubCell"/>
</dbReference>
<keyword evidence="4" id="KW-1003">Cell membrane</keyword>
<feature type="transmembrane region" description="Helical" evidence="13">
    <location>
        <begin position="134"/>
        <end position="156"/>
    </location>
</feature>
<evidence type="ECO:0000256" key="9">
    <source>
        <dbReference type="ARBA" id="ARBA00022833"/>
    </source>
</evidence>
<dbReference type="Pfam" id="PF02163">
    <property type="entry name" value="Peptidase_M50"/>
    <property type="match status" value="1"/>
</dbReference>
<evidence type="ECO:0000256" key="4">
    <source>
        <dbReference type="ARBA" id="ARBA00022475"/>
    </source>
</evidence>
<evidence type="ECO:0000256" key="12">
    <source>
        <dbReference type="ARBA" id="ARBA00023136"/>
    </source>
</evidence>
<dbReference type="EMBL" id="DXAN01000001">
    <property type="protein sequence ID" value="HJA07641.1"/>
    <property type="molecule type" value="Genomic_DNA"/>
</dbReference>
<proteinExistence type="inferred from homology"/>
<feature type="transmembrane region" description="Helical" evidence="13">
    <location>
        <begin position="188"/>
        <end position="210"/>
    </location>
</feature>
<comment type="similarity">
    <text evidence="3">Belongs to the peptidase M50B family.</text>
</comment>
<dbReference type="InterPro" id="IPR052348">
    <property type="entry name" value="Metallopeptidase_M50B"/>
</dbReference>
<dbReference type="CDD" id="cd06158">
    <property type="entry name" value="S2P-M50_like_1"/>
    <property type="match status" value="1"/>
</dbReference>
<evidence type="ECO:0000256" key="3">
    <source>
        <dbReference type="ARBA" id="ARBA00007931"/>
    </source>
</evidence>
<feature type="transmembrane region" description="Helical" evidence="13">
    <location>
        <begin position="57"/>
        <end position="79"/>
    </location>
</feature>
<dbReference type="Proteomes" id="UP000824225">
    <property type="component" value="Unassembled WGS sequence"/>
</dbReference>
<feature type="transmembrane region" description="Helical" evidence="13">
    <location>
        <begin position="16"/>
        <end position="36"/>
    </location>
</feature>
<evidence type="ECO:0000256" key="1">
    <source>
        <dbReference type="ARBA" id="ARBA00001947"/>
    </source>
</evidence>
<evidence type="ECO:0000256" key="5">
    <source>
        <dbReference type="ARBA" id="ARBA00022670"/>
    </source>
</evidence>
<protein>
    <submittedName>
        <fullName evidence="15">Site-2 protease family protein</fullName>
    </submittedName>
</protein>
<comment type="cofactor">
    <cofactor evidence="1">
        <name>Zn(2+)</name>
        <dbReference type="ChEBI" id="CHEBI:29105"/>
    </cofactor>
</comment>
<keyword evidence="5 15" id="KW-0645">Protease</keyword>
<evidence type="ECO:0000256" key="8">
    <source>
        <dbReference type="ARBA" id="ARBA00022801"/>
    </source>
</evidence>
<gene>
    <name evidence="15" type="ORF">H9962_00400</name>
</gene>
<dbReference type="PANTHER" id="PTHR35864:SF1">
    <property type="entry name" value="ZINC METALLOPROTEASE YWHC-RELATED"/>
    <property type="match status" value="1"/>
</dbReference>
<reference evidence="15" key="1">
    <citation type="journal article" date="2021" name="PeerJ">
        <title>Extensive microbial diversity within the chicken gut microbiome revealed by metagenomics and culture.</title>
        <authorList>
            <person name="Gilroy R."/>
            <person name="Ravi A."/>
            <person name="Getino M."/>
            <person name="Pursley I."/>
            <person name="Horton D.L."/>
            <person name="Alikhan N.F."/>
            <person name="Baker D."/>
            <person name="Gharbi K."/>
            <person name="Hall N."/>
            <person name="Watson M."/>
            <person name="Adriaenssens E.M."/>
            <person name="Foster-Nyarko E."/>
            <person name="Jarju S."/>
            <person name="Secka A."/>
            <person name="Antonio M."/>
            <person name="Oren A."/>
            <person name="Chaudhuri R.R."/>
            <person name="La Ragione R."/>
            <person name="Hildebrand F."/>
            <person name="Pallen M.J."/>
        </authorList>
    </citation>
    <scope>NUCLEOTIDE SEQUENCE</scope>
    <source>
        <strain evidence="15">CHK186-16707</strain>
    </source>
</reference>
<evidence type="ECO:0000256" key="13">
    <source>
        <dbReference type="SAM" id="Phobius"/>
    </source>
</evidence>
<keyword evidence="12 13" id="KW-0472">Membrane</keyword>
<keyword evidence="8" id="KW-0378">Hydrolase</keyword>
<evidence type="ECO:0000259" key="14">
    <source>
        <dbReference type="Pfam" id="PF02163"/>
    </source>
</evidence>
<dbReference type="GO" id="GO:0008237">
    <property type="term" value="F:metallopeptidase activity"/>
    <property type="evidence" value="ECO:0007669"/>
    <property type="project" value="UniProtKB-KW"/>
</dbReference>
<dbReference type="GO" id="GO:0006508">
    <property type="term" value="P:proteolysis"/>
    <property type="evidence" value="ECO:0007669"/>
    <property type="project" value="UniProtKB-KW"/>
</dbReference>
<dbReference type="AlphaFoldDB" id="A0A9D2HCI3"/>
<evidence type="ECO:0000256" key="10">
    <source>
        <dbReference type="ARBA" id="ARBA00022989"/>
    </source>
</evidence>
<accession>A0A9D2HCI3</accession>
<evidence type="ECO:0000256" key="6">
    <source>
        <dbReference type="ARBA" id="ARBA00022692"/>
    </source>
</evidence>
<keyword evidence="7" id="KW-0479">Metal-binding</keyword>
<evidence type="ECO:0000256" key="7">
    <source>
        <dbReference type="ARBA" id="ARBA00022723"/>
    </source>
</evidence>
<name>A0A9D2HCI3_9BACT</name>
<dbReference type="InterPro" id="IPR044537">
    <property type="entry name" value="Rip2-like"/>
</dbReference>
<evidence type="ECO:0000256" key="2">
    <source>
        <dbReference type="ARBA" id="ARBA00004651"/>
    </source>
</evidence>
<comment type="caution">
    <text evidence="15">The sequence shown here is derived from an EMBL/GenBank/DDBJ whole genome shotgun (WGS) entry which is preliminary data.</text>
</comment>
<evidence type="ECO:0000313" key="15">
    <source>
        <dbReference type="EMBL" id="HJA07641.1"/>
    </source>
</evidence>
<feature type="domain" description="Peptidase M50" evidence="14">
    <location>
        <begin position="140"/>
        <end position="176"/>
    </location>
</feature>
<dbReference type="InterPro" id="IPR008915">
    <property type="entry name" value="Peptidase_M50"/>
</dbReference>